<gene>
    <name evidence="19" type="ORF">OHA22_48680</name>
</gene>
<comment type="similarity">
    <text evidence="17">Belongs to the LigK/PcmE family.</text>
</comment>
<comment type="cofactor">
    <cofactor evidence="2 18">
        <name>Mg(2+)</name>
        <dbReference type="ChEBI" id="CHEBI:18420"/>
    </cofactor>
</comment>
<proteinExistence type="inferred from homology"/>
<feature type="binding site" evidence="18">
    <location>
        <begin position="94"/>
        <end position="97"/>
    </location>
    <ligand>
        <name>substrate</name>
    </ligand>
</feature>
<dbReference type="GO" id="GO:0046872">
    <property type="term" value="F:metal ion binding"/>
    <property type="evidence" value="ECO:0007669"/>
    <property type="project" value="UniProtKB-KW"/>
</dbReference>
<evidence type="ECO:0000256" key="16">
    <source>
        <dbReference type="ARBA" id="ARBA00047973"/>
    </source>
</evidence>
<reference evidence="19" key="1">
    <citation type="submission" date="2022-10" db="EMBL/GenBank/DDBJ databases">
        <title>The complete genomes of actinobacterial strains from the NBC collection.</title>
        <authorList>
            <person name="Joergensen T.S."/>
            <person name="Alvarez Arevalo M."/>
            <person name="Sterndorff E.B."/>
            <person name="Faurdal D."/>
            <person name="Vuksanovic O."/>
            <person name="Mourched A.-S."/>
            <person name="Charusanti P."/>
            <person name="Shaw S."/>
            <person name="Blin K."/>
            <person name="Weber T."/>
        </authorList>
    </citation>
    <scope>NUCLEOTIDE SEQUENCE</scope>
    <source>
        <strain evidence="19">NBC_00093</strain>
    </source>
</reference>
<protein>
    <recommendedName>
        <fullName evidence="9">Putative 4-hydroxy-4-methyl-2-oxoglutarate aldolase</fullName>
        <ecNumber evidence="8">4.1.1.112</ecNumber>
        <ecNumber evidence="7">4.1.3.17</ecNumber>
    </recommendedName>
    <alternativeName>
        <fullName evidence="15">Oxaloacetate decarboxylase</fullName>
    </alternativeName>
    <alternativeName>
        <fullName evidence="14">RraA-like protein</fullName>
    </alternativeName>
</protein>
<keyword evidence="10 18" id="KW-0479">Metal-binding</keyword>
<dbReference type="AlphaFoldDB" id="A0AAU2ADT0"/>
<dbReference type="GO" id="GO:0047443">
    <property type="term" value="F:4-hydroxy-4-methyl-2-oxoglutarate aldolase activity"/>
    <property type="evidence" value="ECO:0007669"/>
    <property type="project" value="UniProtKB-EC"/>
</dbReference>
<evidence type="ECO:0000256" key="13">
    <source>
        <dbReference type="ARBA" id="ARBA00025046"/>
    </source>
</evidence>
<dbReference type="InterPro" id="IPR005493">
    <property type="entry name" value="RraA/RraA-like"/>
</dbReference>
<dbReference type="Pfam" id="PF03737">
    <property type="entry name" value="RraA-like"/>
    <property type="match status" value="1"/>
</dbReference>
<feature type="binding site" evidence="18">
    <location>
        <position position="116"/>
    </location>
    <ligand>
        <name>substrate</name>
    </ligand>
</feature>
<comment type="similarity">
    <text evidence="4">Belongs to the class II aldolase/RraA-like family.</text>
</comment>
<evidence type="ECO:0000256" key="11">
    <source>
        <dbReference type="ARBA" id="ARBA00022842"/>
    </source>
</evidence>
<dbReference type="GO" id="GO:0032787">
    <property type="term" value="P:monocarboxylic acid metabolic process"/>
    <property type="evidence" value="ECO:0007669"/>
    <property type="project" value="UniProtKB-ARBA"/>
</dbReference>
<evidence type="ECO:0000256" key="6">
    <source>
        <dbReference type="ARBA" id="ARBA00011643"/>
    </source>
</evidence>
<comment type="function">
    <text evidence="13">Catalyzes the aldol cleavage of 4-hydroxy-4-methyl-2-oxoglutarate (HMG) into 2 molecules of pyruvate. Also contains a secondary oxaloacetate (OAA) decarboxylase activity due to the common pyruvate enolate transition state formed following C-C bond cleavage in the retro-aldol and decarboxylation reactions.</text>
</comment>
<evidence type="ECO:0000256" key="2">
    <source>
        <dbReference type="ARBA" id="ARBA00001946"/>
    </source>
</evidence>
<dbReference type="Gene3D" id="3.50.30.40">
    <property type="entry name" value="Ribonuclease E inhibitor RraA/RraA-like"/>
    <property type="match status" value="1"/>
</dbReference>
<accession>A0AAU2ADT0</accession>
<dbReference type="CDD" id="cd16841">
    <property type="entry name" value="RraA_family"/>
    <property type="match status" value="1"/>
</dbReference>
<evidence type="ECO:0000256" key="7">
    <source>
        <dbReference type="ARBA" id="ARBA00012213"/>
    </source>
</evidence>
<evidence type="ECO:0000256" key="3">
    <source>
        <dbReference type="ARBA" id="ARBA00001968"/>
    </source>
</evidence>
<dbReference type="PANTHER" id="PTHR33254">
    <property type="entry name" value="4-HYDROXY-4-METHYL-2-OXOGLUTARATE ALDOLASE 3-RELATED"/>
    <property type="match status" value="1"/>
</dbReference>
<evidence type="ECO:0000256" key="18">
    <source>
        <dbReference type="PIRSR" id="PIRSR605493-1"/>
    </source>
</evidence>
<sequence length="225" mass="23630">MIRVSTKFERPDDALVEQLSAFSSATIHEAQGRLGALDSAIKPVDRTMSLCGPAFTVQCAPRDNLMLQTAIAYARPGDVVVVSAGNYEEAGSFGDVLANACQAKGLGGLITDTGVRDTEDLRALGFPVFSRSVSIKGTVKETVGPMCEPVTVGGVLVRPGDVMRADADGVVVVRREDAERAVTASQERVDAEAGYIAAYRAGRTVVEMCGLAPLLAAKGLVIEDE</sequence>
<evidence type="ECO:0000256" key="9">
    <source>
        <dbReference type="ARBA" id="ARBA00016549"/>
    </source>
</evidence>
<evidence type="ECO:0000256" key="1">
    <source>
        <dbReference type="ARBA" id="ARBA00001342"/>
    </source>
</evidence>
<evidence type="ECO:0000313" key="19">
    <source>
        <dbReference type="EMBL" id="WTT22876.1"/>
    </source>
</evidence>
<dbReference type="InterPro" id="IPR036704">
    <property type="entry name" value="RraA/RraA-like_sf"/>
</dbReference>
<keyword evidence="11 18" id="KW-0460">Magnesium</keyword>
<dbReference type="GO" id="GO:0008948">
    <property type="term" value="F:oxaloacetate decarboxylase activity"/>
    <property type="evidence" value="ECO:0007669"/>
    <property type="project" value="UniProtKB-EC"/>
</dbReference>
<evidence type="ECO:0000256" key="4">
    <source>
        <dbReference type="ARBA" id="ARBA00008621"/>
    </source>
</evidence>
<feature type="binding site" evidence="18">
    <location>
        <position position="117"/>
    </location>
    <ligand>
        <name>Mg(2+)</name>
        <dbReference type="ChEBI" id="CHEBI:18420"/>
    </ligand>
</feature>
<evidence type="ECO:0000256" key="5">
    <source>
        <dbReference type="ARBA" id="ARBA00011233"/>
    </source>
</evidence>
<evidence type="ECO:0000256" key="15">
    <source>
        <dbReference type="ARBA" id="ARBA00032305"/>
    </source>
</evidence>
<dbReference type="GO" id="GO:0019336">
    <property type="term" value="P:phenol-containing compound catabolic process"/>
    <property type="evidence" value="ECO:0007669"/>
    <property type="project" value="UniProtKB-ARBA"/>
</dbReference>
<comment type="cofactor">
    <cofactor evidence="3">
        <name>a divalent metal cation</name>
        <dbReference type="ChEBI" id="CHEBI:60240"/>
    </cofactor>
</comment>
<dbReference type="SUPFAM" id="SSF89562">
    <property type="entry name" value="RraA-like"/>
    <property type="match status" value="1"/>
</dbReference>
<evidence type="ECO:0000256" key="10">
    <source>
        <dbReference type="ARBA" id="ARBA00022723"/>
    </source>
</evidence>
<evidence type="ECO:0000256" key="14">
    <source>
        <dbReference type="ARBA" id="ARBA00030169"/>
    </source>
</evidence>
<dbReference type="GO" id="GO:0046395">
    <property type="term" value="P:carboxylic acid catabolic process"/>
    <property type="evidence" value="ECO:0007669"/>
    <property type="project" value="UniProtKB-ARBA"/>
</dbReference>
<evidence type="ECO:0000256" key="8">
    <source>
        <dbReference type="ARBA" id="ARBA00012947"/>
    </source>
</evidence>
<dbReference type="PANTHER" id="PTHR33254:SF16">
    <property type="entry name" value="BLR3842 PROTEIN"/>
    <property type="match status" value="1"/>
</dbReference>
<comment type="subunit">
    <text evidence="5">Homotrimer.</text>
</comment>
<dbReference type="EC" id="4.1.3.17" evidence="7"/>
<dbReference type="NCBIfam" id="NF006731">
    <property type="entry name" value="PRK09262.1"/>
    <property type="match status" value="1"/>
</dbReference>
<comment type="subunit">
    <text evidence="6">Homohexamer.</text>
</comment>
<evidence type="ECO:0000256" key="12">
    <source>
        <dbReference type="ARBA" id="ARBA00023239"/>
    </source>
</evidence>
<comment type="catalytic activity">
    <reaction evidence="1">
        <text>4-hydroxy-4-methyl-2-oxoglutarate = 2 pyruvate</text>
        <dbReference type="Rhea" id="RHEA:22748"/>
        <dbReference type="ChEBI" id="CHEBI:15361"/>
        <dbReference type="ChEBI" id="CHEBI:58276"/>
        <dbReference type="EC" id="4.1.3.17"/>
    </reaction>
</comment>
<comment type="catalytic activity">
    <reaction evidence="16">
        <text>oxaloacetate + H(+) = pyruvate + CO2</text>
        <dbReference type="Rhea" id="RHEA:15641"/>
        <dbReference type="ChEBI" id="CHEBI:15361"/>
        <dbReference type="ChEBI" id="CHEBI:15378"/>
        <dbReference type="ChEBI" id="CHEBI:16452"/>
        <dbReference type="ChEBI" id="CHEBI:16526"/>
        <dbReference type="EC" id="4.1.1.112"/>
    </reaction>
</comment>
<dbReference type="EC" id="4.1.1.112" evidence="8"/>
<organism evidence="19">
    <name type="scientific">Streptomyces sp. NBC_00093</name>
    <dbReference type="NCBI Taxonomy" id="2975649"/>
    <lineage>
        <taxon>Bacteria</taxon>
        <taxon>Bacillati</taxon>
        <taxon>Actinomycetota</taxon>
        <taxon>Actinomycetes</taxon>
        <taxon>Kitasatosporales</taxon>
        <taxon>Streptomycetaceae</taxon>
        <taxon>Streptomyces</taxon>
    </lineage>
</organism>
<name>A0AAU2ADT0_9ACTN</name>
<dbReference type="FunFam" id="3.50.30.40:FF:000002">
    <property type="entry name" value="4-carboxy-4-hydroxy-2-oxoadipate aldolase/oxaloacetate decarboxylase"/>
    <property type="match status" value="1"/>
</dbReference>
<keyword evidence="12" id="KW-0456">Lyase</keyword>
<evidence type="ECO:0000256" key="17">
    <source>
        <dbReference type="ARBA" id="ARBA00061585"/>
    </source>
</evidence>
<dbReference type="EMBL" id="CP108222">
    <property type="protein sequence ID" value="WTT22876.1"/>
    <property type="molecule type" value="Genomic_DNA"/>
</dbReference>